<reference evidence="1 2" key="2">
    <citation type="journal article" date="2015" name="Antonie Van Leeuwenhoek">
        <title>Ecophysiological diversity of a novel member of the genus Alteromonas, and description of Alteromonas mediterranea sp. nov.</title>
        <authorList>
            <person name="Ivanova E.P."/>
            <person name="Lopez-Perez M."/>
            <person name="Zabalos M."/>
            <person name="Nguyen S.H."/>
            <person name="Webb H.K."/>
            <person name="Ryan J."/>
            <person name="Lagutin K."/>
            <person name="Vyssotski M."/>
            <person name="Crawford R.J."/>
            <person name="Rodriguez-Valera F."/>
        </authorList>
    </citation>
    <scope>NUCLEOTIDE SEQUENCE [LARGE SCALE GENOMIC DNA]</scope>
    <source>
        <strain evidence="2">DSM 17117 / CIP 110805 / LMG 28347 / Deep ecotype</strain>
    </source>
</reference>
<evidence type="ECO:0000313" key="2">
    <source>
        <dbReference type="Proteomes" id="UP000001870"/>
    </source>
</evidence>
<accession>F2G273</accession>
<name>F2G273_ALTMD</name>
<sequence>MSAFLISPRYNTTYNPTYFIPTMANLTSPLLEQHVIDATLKWVDDIVIEHNFCPFARYVRTPSGIRCVVIGGDVGDVIQSLYDEVRHLEENEDTATTLIALTHTTLGDFDEYLDVLAIADNMLHDWGYSGTYQLASFHPDYIFDGSEASDAENFTNRSPYPLLHLIREADITRYMKKEEDAEKIFSHNIEKAQSLGCPYFEKVLKEIKKDKPAE</sequence>
<protein>
    <recommendedName>
        <fullName evidence="3">DUF1415 domain-containing protein</fullName>
    </recommendedName>
</protein>
<gene>
    <name evidence="1" type="ordered locus">MADE_1005305</name>
</gene>
<dbReference type="EMBL" id="CP001103">
    <property type="protein sequence ID" value="AEA97207.1"/>
    <property type="molecule type" value="Genomic_DNA"/>
</dbReference>
<dbReference type="Proteomes" id="UP000001870">
    <property type="component" value="Chromosome"/>
</dbReference>
<keyword evidence="2" id="KW-1185">Reference proteome</keyword>
<dbReference type="RefSeq" id="WP_012517561.1">
    <property type="nucleotide sequence ID" value="NC_011138.3"/>
</dbReference>
<evidence type="ECO:0000313" key="1">
    <source>
        <dbReference type="EMBL" id="AEA97207.1"/>
    </source>
</evidence>
<dbReference type="AlphaFoldDB" id="F2G273"/>
<dbReference type="HOGENOM" id="CLU_093792_0_0_6"/>
<dbReference type="Pfam" id="PF07209">
    <property type="entry name" value="DUF1415"/>
    <property type="match status" value="1"/>
</dbReference>
<dbReference type="KEGG" id="amc:MADE_1005305"/>
<evidence type="ECO:0008006" key="3">
    <source>
        <dbReference type="Google" id="ProtNLM"/>
    </source>
</evidence>
<reference evidence="1 2" key="1">
    <citation type="journal article" date="2008" name="ISME J.">
        <title>Comparative genomics of two ecotypes of the marine planktonic copiotroph Alteromonas macleodii suggests alternative lifestyles associated with different kinds of particulate organic matter.</title>
        <authorList>
            <person name="Ivars-Martinez E."/>
            <person name="Martin-Cuadrado A.B."/>
            <person name="D'Auria G."/>
            <person name="Mira A."/>
            <person name="Ferriera S."/>
            <person name="Johnson J."/>
            <person name="Friedman R."/>
            <person name="Rodriguez-Valera F."/>
        </authorList>
    </citation>
    <scope>NUCLEOTIDE SEQUENCE [LARGE SCALE GENOMIC DNA]</scope>
    <source>
        <strain evidence="2">DSM 17117 / CIP 110805 / LMG 28347 / Deep ecotype</strain>
    </source>
</reference>
<organism evidence="1 2">
    <name type="scientific">Alteromonas mediterranea (strain DSM 17117 / CIP 110805 / LMG 28347 / Deep ecotype)</name>
    <dbReference type="NCBI Taxonomy" id="1774373"/>
    <lineage>
        <taxon>Bacteria</taxon>
        <taxon>Pseudomonadati</taxon>
        <taxon>Pseudomonadota</taxon>
        <taxon>Gammaproteobacteria</taxon>
        <taxon>Alteromonadales</taxon>
        <taxon>Alteromonadaceae</taxon>
        <taxon>Alteromonas/Salinimonas group</taxon>
        <taxon>Alteromonas</taxon>
    </lineage>
</organism>
<dbReference type="InterPro" id="IPR009858">
    <property type="entry name" value="DUF1415"/>
</dbReference>
<proteinExistence type="predicted"/>